<evidence type="ECO:0000313" key="3">
    <source>
        <dbReference type="EMBL" id="MFD2257059.1"/>
    </source>
</evidence>
<dbReference type="Proteomes" id="UP001597375">
    <property type="component" value="Unassembled WGS sequence"/>
</dbReference>
<organism evidence="3 4">
    <name type="scientific">Luteolibacter algae</name>
    <dbReference type="NCBI Taxonomy" id="454151"/>
    <lineage>
        <taxon>Bacteria</taxon>
        <taxon>Pseudomonadati</taxon>
        <taxon>Verrucomicrobiota</taxon>
        <taxon>Verrucomicrobiia</taxon>
        <taxon>Verrucomicrobiales</taxon>
        <taxon>Verrucomicrobiaceae</taxon>
        <taxon>Luteolibacter</taxon>
    </lineage>
</organism>
<dbReference type="Pfam" id="PF20432">
    <property type="entry name" value="Xre-like-HTH"/>
    <property type="match status" value="1"/>
</dbReference>
<evidence type="ECO:0000313" key="4">
    <source>
        <dbReference type="Proteomes" id="UP001597375"/>
    </source>
</evidence>
<dbReference type="InterPro" id="IPR024467">
    <property type="entry name" value="Xre/MbcA/ParS-like_toxin-bd"/>
</dbReference>
<proteinExistence type="predicted"/>
<keyword evidence="4" id="KW-1185">Reference proteome</keyword>
<sequence length="153" mass="17196">MKYKAEHDDALKKGIGHPQNAESGCGIFNEPEAVYLVSRVRDGLDFDEFQTLRQMLELTEERLAALLGMSRATLHRRKKSGHLDRAESDRLVRYARLFARAVNVLGGNEAAGRWLREPAFAFHGECPLDYADTEIGAREVEALLGRIEHGVFS</sequence>
<dbReference type="InterPro" id="IPR011979">
    <property type="entry name" value="Antitox_Xre"/>
</dbReference>
<gene>
    <name evidence="3" type="ORF">ACFSSA_10245</name>
</gene>
<protein>
    <submittedName>
        <fullName evidence="3">Antitoxin Xre/MbcA/ParS toxin-binding domain-containing protein</fullName>
    </submittedName>
</protein>
<reference evidence="4" key="1">
    <citation type="journal article" date="2019" name="Int. J. Syst. Evol. Microbiol.">
        <title>The Global Catalogue of Microorganisms (GCM) 10K type strain sequencing project: providing services to taxonomists for standard genome sequencing and annotation.</title>
        <authorList>
            <consortium name="The Broad Institute Genomics Platform"/>
            <consortium name="The Broad Institute Genome Sequencing Center for Infectious Disease"/>
            <person name="Wu L."/>
            <person name="Ma J."/>
        </authorList>
    </citation>
    <scope>NUCLEOTIDE SEQUENCE [LARGE SCALE GENOMIC DNA]</scope>
    <source>
        <strain evidence="4">CGMCC 4.7106</strain>
    </source>
</reference>
<dbReference type="RefSeq" id="WP_386820346.1">
    <property type="nucleotide sequence ID" value="NZ_JBHUIT010000017.1"/>
</dbReference>
<name>A0ABW5D8E9_9BACT</name>
<feature type="domain" description="Antitoxin Xre/MbcA/ParS-like toxin-binding" evidence="1">
    <location>
        <begin position="101"/>
        <end position="150"/>
    </location>
</feature>
<dbReference type="EMBL" id="JBHUIT010000017">
    <property type="protein sequence ID" value="MFD2257059.1"/>
    <property type="molecule type" value="Genomic_DNA"/>
</dbReference>
<evidence type="ECO:0000259" key="2">
    <source>
        <dbReference type="Pfam" id="PF20432"/>
    </source>
</evidence>
<accession>A0ABW5D8E9</accession>
<dbReference type="NCBIfam" id="TIGR02293">
    <property type="entry name" value="TAS_TIGR02293"/>
    <property type="match status" value="1"/>
</dbReference>
<dbReference type="Pfam" id="PF09722">
    <property type="entry name" value="Xre_MbcA_ParS_C"/>
    <property type="match status" value="1"/>
</dbReference>
<comment type="caution">
    <text evidence="3">The sequence shown here is derived from an EMBL/GenBank/DDBJ whole genome shotgun (WGS) entry which is preliminary data.</text>
</comment>
<dbReference type="InterPro" id="IPR046847">
    <property type="entry name" value="Xre-like_HTH"/>
</dbReference>
<evidence type="ECO:0000259" key="1">
    <source>
        <dbReference type="Pfam" id="PF09722"/>
    </source>
</evidence>
<feature type="domain" description="Antitoxin Xre-like helix-turn-helix" evidence="2">
    <location>
        <begin position="37"/>
        <end position="96"/>
    </location>
</feature>